<evidence type="ECO:0000256" key="7">
    <source>
        <dbReference type="ARBA" id="ARBA00023136"/>
    </source>
</evidence>
<evidence type="ECO:0000256" key="8">
    <source>
        <dbReference type="SAM" id="Phobius"/>
    </source>
</evidence>
<protein>
    <submittedName>
        <fullName evidence="10">MFS transporter</fullName>
    </submittedName>
</protein>
<feature type="transmembrane region" description="Helical" evidence="8">
    <location>
        <begin position="54"/>
        <end position="73"/>
    </location>
</feature>
<evidence type="ECO:0000256" key="5">
    <source>
        <dbReference type="ARBA" id="ARBA00022692"/>
    </source>
</evidence>
<dbReference type="GO" id="GO:0022857">
    <property type="term" value="F:transmembrane transporter activity"/>
    <property type="evidence" value="ECO:0007669"/>
    <property type="project" value="InterPro"/>
</dbReference>
<keyword evidence="5 8" id="KW-0812">Transmembrane</keyword>
<feature type="transmembrane region" description="Helical" evidence="8">
    <location>
        <begin position="21"/>
        <end position="42"/>
    </location>
</feature>
<dbReference type="NCBIfam" id="TIGR00711">
    <property type="entry name" value="efflux_EmrB"/>
    <property type="match status" value="1"/>
</dbReference>
<feature type="transmembrane region" description="Helical" evidence="8">
    <location>
        <begin position="302"/>
        <end position="327"/>
    </location>
</feature>
<keyword evidence="7 8" id="KW-0472">Membrane</keyword>
<feature type="transmembrane region" description="Helical" evidence="8">
    <location>
        <begin position="117"/>
        <end position="136"/>
    </location>
</feature>
<feature type="transmembrane region" description="Helical" evidence="8">
    <location>
        <begin position="174"/>
        <end position="193"/>
    </location>
</feature>
<evidence type="ECO:0000256" key="1">
    <source>
        <dbReference type="ARBA" id="ARBA00004651"/>
    </source>
</evidence>
<dbReference type="PANTHER" id="PTHR42718">
    <property type="entry name" value="MAJOR FACILITATOR SUPERFAMILY MULTIDRUG TRANSPORTER MFSC"/>
    <property type="match status" value="1"/>
</dbReference>
<feature type="transmembrane region" description="Helical" evidence="8">
    <location>
        <begin position="376"/>
        <end position="397"/>
    </location>
</feature>
<evidence type="ECO:0000259" key="9">
    <source>
        <dbReference type="PROSITE" id="PS50850"/>
    </source>
</evidence>
<keyword evidence="11" id="KW-1185">Reference proteome</keyword>
<evidence type="ECO:0000313" key="10">
    <source>
        <dbReference type="EMBL" id="BBL72127.1"/>
    </source>
</evidence>
<organism evidence="10 11">
    <name type="scientific">Methylogaea oryzae</name>
    <dbReference type="NCBI Taxonomy" id="1295382"/>
    <lineage>
        <taxon>Bacteria</taxon>
        <taxon>Pseudomonadati</taxon>
        <taxon>Pseudomonadota</taxon>
        <taxon>Gammaproteobacteria</taxon>
        <taxon>Methylococcales</taxon>
        <taxon>Methylococcaceae</taxon>
        <taxon>Methylogaea</taxon>
    </lineage>
</organism>
<dbReference type="KEGG" id="moz:MoryE10_27330"/>
<feature type="transmembrane region" description="Helical" evidence="8">
    <location>
        <begin position="486"/>
        <end position="505"/>
    </location>
</feature>
<sequence length="531" mass="56812">MRLVAVAGETPRDSRFYALNLALMLGHLLVLFNSGAFAAVTLHATGALAVSPSYGTWTQTYYFVSLGLALPLAGRFAQRFGAGRVFVAAMLAMALGSAACAVTGDFALFIAGRVLQGLGGGVALPVAQNLFLAGYGEAQRPRAMALWSVASLSPFTVGPLLGGWMAEVWGWRGLFQFNLPLALLSAGLAWALLDAQETRRSGAPFDWIGLALLAVALACLQTVLNRGQDEDWYNSPLILALAAVGLLALLGFVLWELGERHPLLNLRLSAKRNVAAGVAGLSLSFLMMYGLLSVLLGRLQSLAGYSSFLAGATLVPLLFFAKPVGALLQHWVQRYDPRVLACLNLSAFAVYCFWTASYDFFGRLGWFGDMLWSQVFEGVCLGALFAPLTALFLAGLPARRQGQAAELGGMLRVLGGGVGSPLLTAVWERRSAFHQSRLADGLSLYEPWAREGMAKLHAAGVPLQAAQAKLAGLAHQHAAILGLDDVFYLCGWLFLLLAAVVWLLGRARTARPLTPKQALRRAALQDLVEEP</sequence>
<feature type="domain" description="Major facilitator superfamily (MFS) profile" evidence="9">
    <location>
        <begin position="19"/>
        <end position="509"/>
    </location>
</feature>
<feature type="transmembrane region" description="Helical" evidence="8">
    <location>
        <begin position="275"/>
        <end position="296"/>
    </location>
</feature>
<evidence type="ECO:0000256" key="3">
    <source>
        <dbReference type="ARBA" id="ARBA00022448"/>
    </source>
</evidence>
<comment type="similarity">
    <text evidence="2">Belongs to the major facilitator superfamily. EmrB family.</text>
</comment>
<dbReference type="InterPro" id="IPR020846">
    <property type="entry name" value="MFS_dom"/>
</dbReference>
<dbReference type="InterPro" id="IPR011701">
    <property type="entry name" value="MFS"/>
</dbReference>
<evidence type="ECO:0000256" key="4">
    <source>
        <dbReference type="ARBA" id="ARBA00022475"/>
    </source>
</evidence>
<feature type="transmembrane region" description="Helical" evidence="8">
    <location>
        <begin position="143"/>
        <end position="162"/>
    </location>
</feature>
<gene>
    <name evidence="10" type="ORF">MoryE10_27330</name>
</gene>
<dbReference type="InterPro" id="IPR004638">
    <property type="entry name" value="EmrB-like"/>
</dbReference>
<dbReference type="EMBL" id="AP019782">
    <property type="protein sequence ID" value="BBL72127.1"/>
    <property type="molecule type" value="Genomic_DNA"/>
</dbReference>
<feature type="transmembrane region" description="Helical" evidence="8">
    <location>
        <begin position="205"/>
        <end position="224"/>
    </location>
</feature>
<dbReference type="Pfam" id="PF07690">
    <property type="entry name" value="MFS_1"/>
    <property type="match status" value="1"/>
</dbReference>
<evidence type="ECO:0000256" key="2">
    <source>
        <dbReference type="ARBA" id="ARBA00008537"/>
    </source>
</evidence>
<keyword evidence="4" id="KW-1003">Cell membrane</keyword>
<dbReference type="GO" id="GO:0005886">
    <property type="term" value="C:plasma membrane"/>
    <property type="evidence" value="ECO:0007669"/>
    <property type="project" value="UniProtKB-SubCell"/>
</dbReference>
<dbReference type="AlphaFoldDB" id="A0A8D4VR10"/>
<keyword evidence="6 8" id="KW-1133">Transmembrane helix</keyword>
<dbReference type="PANTHER" id="PTHR42718:SF9">
    <property type="entry name" value="MAJOR FACILITATOR SUPERFAMILY MULTIDRUG TRANSPORTER MFSC"/>
    <property type="match status" value="1"/>
</dbReference>
<feature type="transmembrane region" description="Helical" evidence="8">
    <location>
        <begin position="339"/>
        <end position="356"/>
    </location>
</feature>
<feature type="transmembrane region" description="Helical" evidence="8">
    <location>
        <begin position="236"/>
        <end position="255"/>
    </location>
</feature>
<accession>A0A8D4VR10</accession>
<dbReference type="PROSITE" id="PS50850">
    <property type="entry name" value="MFS"/>
    <property type="match status" value="1"/>
</dbReference>
<name>A0A8D4VR10_9GAMM</name>
<evidence type="ECO:0000256" key="6">
    <source>
        <dbReference type="ARBA" id="ARBA00022989"/>
    </source>
</evidence>
<reference evidence="10" key="1">
    <citation type="submission" date="2019-06" db="EMBL/GenBank/DDBJ databases">
        <title>Complete genome sequence of Methylogaea oryzae strain JCM16910.</title>
        <authorList>
            <person name="Asakawa S."/>
        </authorList>
    </citation>
    <scope>NUCLEOTIDE SEQUENCE</scope>
    <source>
        <strain evidence="10">E10</strain>
    </source>
</reference>
<keyword evidence="3" id="KW-0813">Transport</keyword>
<evidence type="ECO:0000313" key="11">
    <source>
        <dbReference type="Proteomes" id="UP000824988"/>
    </source>
</evidence>
<feature type="transmembrane region" description="Helical" evidence="8">
    <location>
        <begin position="85"/>
        <end position="111"/>
    </location>
</feature>
<proteinExistence type="inferred from homology"/>
<dbReference type="Proteomes" id="UP000824988">
    <property type="component" value="Chromosome"/>
</dbReference>
<feature type="transmembrane region" description="Helical" evidence="8">
    <location>
        <begin position="409"/>
        <end position="427"/>
    </location>
</feature>
<comment type="subcellular location">
    <subcellularLocation>
        <location evidence="1">Cell membrane</location>
        <topology evidence="1">Multi-pass membrane protein</topology>
    </subcellularLocation>
</comment>